<dbReference type="InterPro" id="IPR036412">
    <property type="entry name" value="HAD-like_sf"/>
</dbReference>
<evidence type="ECO:0000256" key="4">
    <source>
        <dbReference type="ARBA" id="ARBA00022842"/>
    </source>
</evidence>
<dbReference type="PRINTS" id="PR00413">
    <property type="entry name" value="HADHALOGNASE"/>
</dbReference>
<keyword evidence="5" id="KW-0119">Carbohydrate metabolism</keyword>
<dbReference type="InterPro" id="IPR023198">
    <property type="entry name" value="PGP-like_dom2"/>
</dbReference>
<dbReference type="GO" id="GO:0003824">
    <property type="term" value="F:catalytic activity"/>
    <property type="evidence" value="ECO:0007669"/>
    <property type="project" value="UniProtKB-ARBA"/>
</dbReference>
<organism evidence="6 7">
    <name type="scientific">Fermentimonas caenicola</name>
    <dbReference type="NCBI Taxonomy" id="1562970"/>
    <lineage>
        <taxon>Bacteria</taxon>
        <taxon>Pseudomonadati</taxon>
        <taxon>Bacteroidota</taxon>
        <taxon>Bacteroidia</taxon>
        <taxon>Bacteroidales</taxon>
        <taxon>Dysgonomonadaceae</taxon>
        <taxon>Fermentimonas</taxon>
    </lineage>
</organism>
<dbReference type="AlphaFoldDB" id="A0A098BYY4"/>
<dbReference type="OrthoDB" id="9797743at2"/>
<sequence>MVIKGVIFDFNGTLFFDTQLHNQAWDIFLERYSLNLDDEEKDRKIHGKNNADILANIFKKEFSSDEVQRLIIEKESIYQSLCLKQEMNLAPGAVEFFKYLQSKDIPFTIATASDLFNVEFYFKHLNLGEYFNFDKVVYNDGTMKSKPNPEIFVRAMKVLNVKPENALIFEDSSSGIGAAENSKVGKIIIVNSTNSEYSNYNHDVITSFNEIDKSIF</sequence>
<dbReference type="EMBL" id="LN515532">
    <property type="protein sequence ID" value="CEA15900.1"/>
    <property type="molecule type" value="Genomic_DNA"/>
</dbReference>
<dbReference type="Gene3D" id="1.10.150.240">
    <property type="entry name" value="Putative phosphatase, domain 2"/>
    <property type="match status" value="1"/>
</dbReference>
<dbReference type="Pfam" id="PF00702">
    <property type="entry name" value="Hydrolase"/>
    <property type="match status" value="1"/>
</dbReference>
<accession>A0A098BYY4</accession>
<proteinExistence type="inferred from homology"/>
<gene>
    <name evidence="6" type="ORF">ING2E5B_1148</name>
</gene>
<dbReference type="PANTHER" id="PTHR46193">
    <property type="entry name" value="6-PHOSPHOGLUCONATE PHOSPHATASE"/>
    <property type="match status" value="1"/>
</dbReference>
<keyword evidence="7" id="KW-1185">Reference proteome</keyword>
<evidence type="ECO:0000313" key="6">
    <source>
        <dbReference type="EMBL" id="CEA15900.1"/>
    </source>
</evidence>
<evidence type="ECO:0000256" key="3">
    <source>
        <dbReference type="ARBA" id="ARBA00022723"/>
    </source>
</evidence>
<dbReference type="Gene3D" id="3.40.50.1000">
    <property type="entry name" value="HAD superfamily/HAD-like"/>
    <property type="match status" value="1"/>
</dbReference>
<dbReference type="InterPro" id="IPR006439">
    <property type="entry name" value="HAD-SF_hydro_IA"/>
</dbReference>
<evidence type="ECO:0000256" key="1">
    <source>
        <dbReference type="ARBA" id="ARBA00001946"/>
    </source>
</evidence>
<evidence type="ECO:0000256" key="5">
    <source>
        <dbReference type="ARBA" id="ARBA00023277"/>
    </source>
</evidence>
<name>A0A098BYY4_9BACT</name>
<dbReference type="Proteomes" id="UP000032417">
    <property type="component" value="Chromosome 1"/>
</dbReference>
<dbReference type="HOGENOM" id="CLU_045011_13_4_10"/>
<evidence type="ECO:0000256" key="2">
    <source>
        <dbReference type="ARBA" id="ARBA00006171"/>
    </source>
</evidence>
<dbReference type="NCBIfam" id="TIGR01509">
    <property type="entry name" value="HAD-SF-IA-v3"/>
    <property type="match status" value="1"/>
</dbReference>
<reference evidence="6 7" key="1">
    <citation type="submission" date="2014-08" db="EMBL/GenBank/DDBJ databases">
        <authorList>
            <person name="Wibberg D."/>
        </authorList>
    </citation>
    <scope>NUCLEOTIDE SEQUENCE [LARGE SCALE GENOMIC DNA]</scope>
    <source>
        <strain evidence="7">ING2-E5B</strain>
    </source>
</reference>
<comment type="cofactor">
    <cofactor evidence="1">
        <name>Mg(2+)</name>
        <dbReference type="ChEBI" id="CHEBI:18420"/>
    </cofactor>
</comment>
<dbReference type="SUPFAM" id="SSF56784">
    <property type="entry name" value="HAD-like"/>
    <property type="match status" value="1"/>
</dbReference>
<dbReference type="InterPro" id="IPR023214">
    <property type="entry name" value="HAD_sf"/>
</dbReference>
<dbReference type="PANTHER" id="PTHR46193:SF18">
    <property type="entry name" value="HEXITOL PHOSPHATASE B"/>
    <property type="match status" value="1"/>
</dbReference>
<evidence type="ECO:0008006" key="8">
    <source>
        <dbReference type="Google" id="ProtNLM"/>
    </source>
</evidence>
<dbReference type="InterPro" id="IPR051600">
    <property type="entry name" value="Beta-PGM-like"/>
</dbReference>
<dbReference type="SFLD" id="SFLDS00003">
    <property type="entry name" value="Haloacid_Dehalogenase"/>
    <property type="match status" value="1"/>
</dbReference>
<dbReference type="KEGG" id="pbt:ING2E5B_1148"/>
<keyword evidence="4" id="KW-0460">Magnesium</keyword>
<dbReference type="SFLD" id="SFLDG01129">
    <property type="entry name" value="C1.5:_HAD__Beta-PGM__Phosphata"/>
    <property type="match status" value="1"/>
</dbReference>
<evidence type="ECO:0000313" key="7">
    <source>
        <dbReference type="Proteomes" id="UP000032417"/>
    </source>
</evidence>
<keyword evidence="3" id="KW-0479">Metal-binding</keyword>
<dbReference type="STRING" id="1562970.ING2E5B_1148"/>
<protein>
    <recommendedName>
        <fullName evidence="8">HAD family phosphatase</fullName>
    </recommendedName>
</protein>
<comment type="similarity">
    <text evidence="2">Belongs to the HAD-like hydrolase superfamily. CbbY/CbbZ/Gph/YieH family.</text>
</comment>
<dbReference type="GO" id="GO:0046872">
    <property type="term" value="F:metal ion binding"/>
    <property type="evidence" value="ECO:0007669"/>
    <property type="project" value="UniProtKB-KW"/>
</dbReference>